<organism evidence="31 32">
    <name type="scientific">Phoxinus phoxinus</name>
    <name type="common">Eurasian minnow</name>
    <dbReference type="NCBI Taxonomy" id="58324"/>
    <lineage>
        <taxon>Eukaryota</taxon>
        <taxon>Metazoa</taxon>
        <taxon>Chordata</taxon>
        <taxon>Craniata</taxon>
        <taxon>Vertebrata</taxon>
        <taxon>Euteleostomi</taxon>
        <taxon>Actinopterygii</taxon>
        <taxon>Neopterygii</taxon>
        <taxon>Teleostei</taxon>
        <taxon>Ostariophysi</taxon>
        <taxon>Cypriniformes</taxon>
        <taxon>Leuciscidae</taxon>
        <taxon>Phoxininae</taxon>
        <taxon>Phoxinus</taxon>
    </lineage>
</organism>
<dbReference type="EMBL" id="JAYKXH010000025">
    <property type="protein sequence ID" value="KAK7122117.1"/>
    <property type="molecule type" value="Genomic_DNA"/>
</dbReference>
<dbReference type="GO" id="GO:0010945">
    <property type="term" value="F:coenzyme A diphosphatase activity"/>
    <property type="evidence" value="ECO:0007669"/>
    <property type="project" value="UniProtKB-EC"/>
</dbReference>
<evidence type="ECO:0000256" key="7">
    <source>
        <dbReference type="ARBA" id="ARBA00022801"/>
    </source>
</evidence>
<evidence type="ECO:0000256" key="9">
    <source>
        <dbReference type="ARBA" id="ARBA00022884"/>
    </source>
</evidence>
<comment type="subcellular location">
    <subcellularLocation>
        <location evidence="3">Peroxisome</location>
    </subcellularLocation>
</comment>
<comment type="catalytic activity">
    <reaction evidence="21">
        <text>a 5'-end CoA-ribonucleoside in mRNA + H2O = a 5'-end phospho-adenosine-phospho-ribonucleoside in mRNA + (R)-4'-phosphopantetheine + 2 H(+)</text>
        <dbReference type="Rhea" id="RHEA:67592"/>
        <dbReference type="Rhea" id="RHEA-COMP:15719"/>
        <dbReference type="Rhea" id="RHEA-COMP:17276"/>
        <dbReference type="ChEBI" id="CHEBI:15377"/>
        <dbReference type="ChEBI" id="CHEBI:15378"/>
        <dbReference type="ChEBI" id="CHEBI:61723"/>
        <dbReference type="ChEBI" id="CHEBI:144051"/>
        <dbReference type="ChEBI" id="CHEBI:172371"/>
    </reaction>
    <physiologicalReaction direction="left-to-right" evidence="21">
        <dbReference type="Rhea" id="RHEA:67593"/>
    </physiologicalReaction>
</comment>
<comment type="catalytic activity">
    <reaction evidence="16">
        <text>tetradecanoyl-CoA + H2O = tetradecanoyl-4'-phosphopantetheine + adenosine 3',5'-bisphosphate + 2 H(+)</text>
        <dbReference type="Rhea" id="RHEA:50028"/>
        <dbReference type="ChEBI" id="CHEBI:15377"/>
        <dbReference type="ChEBI" id="CHEBI:15378"/>
        <dbReference type="ChEBI" id="CHEBI:57385"/>
        <dbReference type="ChEBI" id="CHEBI:58343"/>
        <dbReference type="ChEBI" id="CHEBI:132017"/>
    </reaction>
    <physiologicalReaction direction="left-to-right" evidence="16">
        <dbReference type="Rhea" id="RHEA:50029"/>
    </physiologicalReaction>
</comment>
<evidence type="ECO:0000256" key="6">
    <source>
        <dbReference type="ARBA" id="ARBA00022723"/>
    </source>
</evidence>
<evidence type="ECO:0000256" key="18">
    <source>
        <dbReference type="ARBA" id="ARBA00047666"/>
    </source>
</evidence>
<comment type="cofactor">
    <cofactor evidence="2">
        <name>Mg(2+)</name>
        <dbReference type="ChEBI" id="CHEBI:18420"/>
    </cofactor>
</comment>
<evidence type="ECO:0000256" key="12">
    <source>
        <dbReference type="ARBA" id="ARBA00044908"/>
    </source>
</evidence>
<dbReference type="PANTHER" id="PTHR12992">
    <property type="entry name" value="NUDIX HYDROLASE"/>
    <property type="match status" value="1"/>
</dbReference>
<dbReference type="Pfam" id="PF00293">
    <property type="entry name" value="NUDIX"/>
    <property type="match status" value="1"/>
</dbReference>
<comment type="function">
    <text evidence="27">Fatty acyl-coenzyme A (CoA) diphosphatase that hydrolyzes fatty acyl-CoA to yield acyl-4'-phosphopantetheine and adenosine 3',5'-bisphosphate. Cleaves CoA, CoA esters and oxidized CoA with similar efficiencies. Preferentially hydrolyzes medium-chain acyl-CoAs and bile acid-CoAs. Has no activity toward NDP-sugars, CDP-alcohols, (deoxy)nucleoside 5'-triphosphates, nucleoside 5'-di or monophosphates, diadenosine polyphosphates, NAD, NADH, NADP, NADPH or thymidine-5'-monophospho-p-nitrophenyl ester. May be required to eliminate oxidized CoA from peroxisomes, or regulate CoA and acyl-CoA levels in this organelle in response to metabolic demand. Does not play a role in U8 snoRNA decapping activity. Binds U8 snoRNA. Exhibits decapping activity towards dpCoA-capped RNAs in vitro.</text>
</comment>
<evidence type="ECO:0000256" key="28">
    <source>
        <dbReference type="ARBA" id="ARBA00072984"/>
    </source>
</evidence>
<keyword evidence="8" id="KW-0460">Magnesium</keyword>
<dbReference type="Gene3D" id="3.90.79.10">
    <property type="entry name" value="Nucleoside Triphosphate Pyrophosphohydrolase"/>
    <property type="match status" value="1"/>
</dbReference>
<name>A0AAN9C5G9_9TELE</name>
<dbReference type="CDD" id="cd03426">
    <property type="entry name" value="NUDIX_CoAse_Nudt7"/>
    <property type="match status" value="1"/>
</dbReference>
<comment type="caution">
    <text evidence="31">The sequence shown here is derived from an EMBL/GenBank/DDBJ whole genome shotgun (WGS) entry which is preliminary data.</text>
</comment>
<comment type="catalytic activity">
    <reaction evidence="19">
        <text>dodecanoyl-CoA + H2O = S-dodecanoyl-4'-phosphopantetheine + adenosine 3',5'-bisphosphate + 2 H(+)</text>
        <dbReference type="Rhea" id="RHEA:50024"/>
        <dbReference type="ChEBI" id="CHEBI:15377"/>
        <dbReference type="ChEBI" id="CHEBI:15378"/>
        <dbReference type="ChEBI" id="CHEBI:57375"/>
        <dbReference type="ChEBI" id="CHEBI:58343"/>
        <dbReference type="ChEBI" id="CHEBI:132015"/>
    </reaction>
    <physiologicalReaction direction="left-to-right" evidence="19">
        <dbReference type="Rhea" id="RHEA:50025"/>
    </physiologicalReaction>
</comment>
<evidence type="ECO:0000256" key="26">
    <source>
        <dbReference type="ARBA" id="ARBA00051856"/>
    </source>
</evidence>
<evidence type="ECO:0000256" key="14">
    <source>
        <dbReference type="ARBA" id="ARBA00047289"/>
    </source>
</evidence>
<comment type="catalytic activity">
    <reaction evidence="23">
        <text>butanoyl-CoA + H2O = S-butanoyl-4'-phosphopantetheine + adenosine 3',5'-bisphosphate + 2 H(+)</text>
        <dbReference type="Rhea" id="RHEA:49976"/>
        <dbReference type="ChEBI" id="CHEBI:15377"/>
        <dbReference type="ChEBI" id="CHEBI:15378"/>
        <dbReference type="ChEBI" id="CHEBI:57371"/>
        <dbReference type="ChEBI" id="CHEBI:58343"/>
        <dbReference type="ChEBI" id="CHEBI:132011"/>
    </reaction>
    <physiologicalReaction direction="left-to-right" evidence="23">
        <dbReference type="Rhea" id="RHEA:49977"/>
    </physiologicalReaction>
</comment>
<evidence type="ECO:0000256" key="17">
    <source>
        <dbReference type="ARBA" id="ARBA00047466"/>
    </source>
</evidence>
<comment type="similarity">
    <text evidence="4">Belongs to the Nudix hydrolase family. PCD1 subfamily.</text>
</comment>
<comment type="catalytic activity">
    <reaction evidence="18">
        <text>propanoyl-CoA + H2O = propanoyl-4'-phosphopantetheine + adenosine 3',5'-bisphosphate + 2 H(+)</text>
        <dbReference type="Rhea" id="RHEA:67464"/>
        <dbReference type="ChEBI" id="CHEBI:15377"/>
        <dbReference type="ChEBI" id="CHEBI:15378"/>
        <dbReference type="ChEBI" id="CHEBI:57392"/>
        <dbReference type="ChEBI" id="CHEBI:58343"/>
        <dbReference type="ChEBI" id="CHEBI:172362"/>
    </reaction>
    <physiologicalReaction direction="left-to-right" evidence="18">
        <dbReference type="Rhea" id="RHEA:67465"/>
    </physiologicalReaction>
</comment>
<evidence type="ECO:0000256" key="23">
    <source>
        <dbReference type="ARBA" id="ARBA00049284"/>
    </source>
</evidence>
<comment type="catalytic activity">
    <reaction evidence="15">
        <text>malonyl-CoA + H2O = malonyl-4'-phosphopantetheine + adenosine 3',5'-bisphosphate + 2 H(+)</text>
        <dbReference type="Rhea" id="RHEA:67468"/>
        <dbReference type="ChEBI" id="CHEBI:15377"/>
        <dbReference type="ChEBI" id="CHEBI:15378"/>
        <dbReference type="ChEBI" id="CHEBI:57384"/>
        <dbReference type="ChEBI" id="CHEBI:58343"/>
        <dbReference type="ChEBI" id="CHEBI:172363"/>
    </reaction>
    <physiologicalReaction direction="left-to-right" evidence="15">
        <dbReference type="Rhea" id="RHEA:67469"/>
    </physiologicalReaction>
</comment>
<evidence type="ECO:0000256" key="2">
    <source>
        <dbReference type="ARBA" id="ARBA00001946"/>
    </source>
</evidence>
<evidence type="ECO:0000313" key="32">
    <source>
        <dbReference type="Proteomes" id="UP001364617"/>
    </source>
</evidence>
<keyword evidence="6" id="KW-0479">Metal-binding</keyword>
<evidence type="ECO:0000256" key="15">
    <source>
        <dbReference type="ARBA" id="ARBA00047369"/>
    </source>
</evidence>
<dbReference type="AlphaFoldDB" id="A0AAN9C5G9"/>
<dbReference type="InterPro" id="IPR000086">
    <property type="entry name" value="NUDIX_hydrolase_dom"/>
</dbReference>
<reference evidence="31 32" key="1">
    <citation type="submission" date="2024-02" db="EMBL/GenBank/DDBJ databases">
        <title>Chromosome-level genome assembly of the Eurasian Minnow (Phoxinus phoxinus).</title>
        <authorList>
            <person name="Oriowo T.O."/>
            <person name="Martin S."/>
            <person name="Stange M."/>
            <person name="Chrysostomakis Y."/>
            <person name="Brown T."/>
            <person name="Winkler S."/>
            <person name="Kukowka S."/>
            <person name="Myers E.W."/>
            <person name="Bohne A."/>
        </authorList>
    </citation>
    <scope>NUCLEOTIDE SEQUENCE [LARGE SCALE GENOMIC DNA]</scope>
    <source>
        <strain evidence="31">ZFMK-TIS-60720</strain>
        <tissue evidence="31">Whole Organism</tissue>
    </source>
</reference>
<proteinExistence type="inferred from homology"/>
<dbReference type="GO" id="GO:0046872">
    <property type="term" value="F:metal ion binding"/>
    <property type="evidence" value="ECO:0007669"/>
    <property type="project" value="UniProtKB-KW"/>
</dbReference>
<evidence type="ECO:0000256" key="29">
    <source>
        <dbReference type="ARBA" id="ARBA00079598"/>
    </source>
</evidence>
<dbReference type="InterPro" id="IPR045121">
    <property type="entry name" value="CoAse"/>
</dbReference>
<dbReference type="GO" id="GO:0005782">
    <property type="term" value="C:peroxisomal matrix"/>
    <property type="evidence" value="ECO:0007669"/>
    <property type="project" value="UniProtKB-ARBA"/>
</dbReference>
<evidence type="ECO:0000256" key="10">
    <source>
        <dbReference type="ARBA" id="ARBA00023140"/>
    </source>
</evidence>
<comment type="catalytic activity">
    <reaction evidence="12">
        <text>CoA + H2O = (R)-4'-phosphopantetheine + adenosine 3',5'-bisphosphate + 2 H(+)</text>
        <dbReference type="Rhea" id="RHEA:64988"/>
        <dbReference type="ChEBI" id="CHEBI:15377"/>
        <dbReference type="ChEBI" id="CHEBI:15378"/>
        <dbReference type="ChEBI" id="CHEBI:57287"/>
        <dbReference type="ChEBI" id="CHEBI:58343"/>
        <dbReference type="ChEBI" id="CHEBI:61723"/>
        <dbReference type="EC" id="3.6.1.77"/>
    </reaction>
    <physiologicalReaction direction="left-to-right" evidence="12">
        <dbReference type="Rhea" id="RHEA:64989"/>
    </physiologicalReaction>
</comment>
<dbReference type="FunFam" id="3.90.79.10:FF:000049">
    <property type="entry name" value="Peroxisomal coenzyme A diphosphatase NUDT7"/>
    <property type="match status" value="1"/>
</dbReference>
<evidence type="ECO:0000256" key="16">
    <source>
        <dbReference type="ARBA" id="ARBA00047403"/>
    </source>
</evidence>
<sequence length="222" mass="24061">MDLKEKAIASLRKHASGDAFPRLPAALPRASVLIPLLLRHGELHALMTVRSVHLTHHAGEVCFPGGKSEPGDADETHTALREAQEEIGLPPHTAQVVCKLFPVLNKAGLLITPVVAFIDSSFEPRPNADEVSEVFTLPLEFFTKAADHSCYPVPSVFGPTHSFMYTDPGTGRVHQIWGLTAALAMTVAALGLGKKPEFELGFDLSDPASAFTHFLQRRLSKL</sequence>
<comment type="catalytic activity">
    <reaction evidence="20">
        <text>succinyl-CoA + H2O = succinyl-4'-phosphopantetheine + adenosine 3',5'-bisphosphate + 2 H(+)</text>
        <dbReference type="Rhea" id="RHEA:67472"/>
        <dbReference type="ChEBI" id="CHEBI:15377"/>
        <dbReference type="ChEBI" id="CHEBI:15378"/>
        <dbReference type="ChEBI" id="CHEBI:57292"/>
        <dbReference type="ChEBI" id="CHEBI:58343"/>
        <dbReference type="ChEBI" id="CHEBI:172364"/>
    </reaction>
    <physiologicalReaction direction="left-to-right" evidence="20">
        <dbReference type="Rhea" id="RHEA:67473"/>
    </physiologicalReaction>
</comment>
<dbReference type="PANTHER" id="PTHR12992:SF24">
    <property type="entry name" value="PEROXISOMAL COENZYME A DIPHOSPHATASE NUDT7"/>
    <property type="match status" value="1"/>
</dbReference>
<dbReference type="EC" id="3.6.1.77" evidence="13"/>
<keyword evidence="9" id="KW-0694">RNA-binding</keyword>
<evidence type="ECO:0000259" key="30">
    <source>
        <dbReference type="PROSITE" id="PS51462"/>
    </source>
</evidence>
<evidence type="ECO:0000256" key="1">
    <source>
        <dbReference type="ARBA" id="ARBA00001936"/>
    </source>
</evidence>
<evidence type="ECO:0000256" key="4">
    <source>
        <dbReference type="ARBA" id="ARBA00006506"/>
    </source>
</evidence>
<dbReference type="GO" id="GO:0003723">
    <property type="term" value="F:RNA binding"/>
    <property type="evidence" value="ECO:0007669"/>
    <property type="project" value="UniProtKB-KW"/>
</dbReference>
<comment type="catalytic activity">
    <reaction evidence="22">
        <text>choloyl-CoA + H2O = S-choloyl-4'-phosphopantetheine + adenosine 3',5'-bisphosphate + 2 H(+)</text>
        <dbReference type="Rhea" id="RHEA:50036"/>
        <dbReference type="ChEBI" id="CHEBI:15377"/>
        <dbReference type="ChEBI" id="CHEBI:15378"/>
        <dbReference type="ChEBI" id="CHEBI:57373"/>
        <dbReference type="ChEBI" id="CHEBI:58343"/>
        <dbReference type="ChEBI" id="CHEBI:132020"/>
    </reaction>
    <physiologicalReaction direction="left-to-right" evidence="22">
        <dbReference type="Rhea" id="RHEA:50037"/>
    </physiologicalReaction>
</comment>
<evidence type="ECO:0000256" key="11">
    <source>
        <dbReference type="ARBA" id="ARBA00023211"/>
    </source>
</evidence>
<evidence type="ECO:0000256" key="24">
    <source>
        <dbReference type="ARBA" id="ARBA00050371"/>
    </source>
</evidence>
<evidence type="ECO:0000256" key="21">
    <source>
        <dbReference type="ARBA" id="ARBA00048667"/>
    </source>
</evidence>
<accession>A0AAN9C5G9</accession>
<comment type="catalytic activity">
    <reaction evidence="17">
        <text>hexanoyl-CoA + H2O = hexanoyl-4'-phosphopantetheine + adenosine 3',5'-bisphosphate + 2 H(+)</text>
        <dbReference type="Rhea" id="RHEA:49980"/>
        <dbReference type="ChEBI" id="CHEBI:15377"/>
        <dbReference type="ChEBI" id="CHEBI:15378"/>
        <dbReference type="ChEBI" id="CHEBI:58343"/>
        <dbReference type="ChEBI" id="CHEBI:62620"/>
        <dbReference type="ChEBI" id="CHEBI:132012"/>
    </reaction>
    <physiologicalReaction direction="left-to-right" evidence="17">
        <dbReference type="Rhea" id="RHEA:49981"/>
    </physiologicalReaction>
</comment>
<dbReference type="SUPFAM" id="SSF55811">
    <property type="entry name" value="Nudix"/>
    <property type="match status" value="1"/>
</dbReference>
<comment type="catalytic activity">
    <reaction evidence="14">
        <text>octanoyl-CoA + H2O = S-octanoyl-4'-phosphopantetheine + adenosine 3',5'-bisphosphate + 2 H(+)</text>
        <dbReference type="Rhea" id="RHEA:50016"/>
        <dbReference type="ChEBI" id="CHEBI:15377"/>
        <dbReference type="ChEBI" id="CHEBI:15378"/>
        <dbReference type="ChEBI" id="CHEBI:57386"/>
        <dbReference type="ChEBI" id="CHEBI:58343"/>
        <dbReference type="ChEBI" id="CHEBI:132013"/>
    </reaction>
    <physiologicalReaction direction="left-to-right" evidence="14">
        <dbReference type="Rhea" id="RHEA:50017"/>
    </physiologicalReaction>
</comment>
<keyword evidence="11" id="KW-0464">Manganese</keyword>
<evidence type="ECO:0000256" key="13">
    <source>
        <dbReference type="ARBA" id="ARBA00044967"/>
    </source>
</evidence>
<keyword evidence="32" id="KW-1185">Reference proteome</keyword>
<evidence type="ECO:0000256" key="22">
    <source>
        <dbReference type="ARBA" id="ARBA00048961"/>
    </source>
</evidence>
<dbReference type="PROSITE" id="PS51462">
    <property type="entry name" value="NUDIX"/>
    <property type="match status" value="1"/>
</dbReference>
<comment type="catalytic activity">
    <reaction evidence="25">
        <text>3alpha,7alpha,12alpha-trihydroxy-5beta-cholestan-26-oyl-CoA + H2O = 3alpha,7alpha,12alpha-trihydroxy-5beta-cholestan-26-oyl-4'-phosphopantetheine + adenosine 3',5'-bisphosphate + 2 H(+)</text>
        <dbReference type="Rhea" id="RHEA:50040"/>
        <dbReference type="ChEBI" id="CHEBI:15377"/>
        <dbReference type="ChEBI" id="CHEBI:15378"/>
        <dbReference type="ChEBI" id="CHEBI:58343"/>
        <dbReference type="ChEBI" id="CHEBI:63001"/>
        <dbReference type="ChEBI" id="CHEBI:132021"/>
    </reaction>
    <physiologicalReaction direction="left-to-right" evidence="25">
        <dbReference type="Rhea" id="RHEA:50041"/>
    </physiologicalReaction>
</comment>
<comment type="cofactor">
    <cofactor evidence="1">
        <name>Mn(2+)</name>
        <dbReference type="ChEBI" id="CHEBI:29035"/>
    </cofactor>
</comment>
<comment type="subunit">
    <text evidence="5">Monomer.</text>
</comment>
<evidence type="ECO:0000256" key="25">
    <source>
        <dbReference type="ARBA" id="ARBA00051749"/>
    </source>
</evidence>
<evidence type="ECO:0000313" key="31">
    <source>
        <dbReference type="EMBL" id="KAK7122117.1"/>
    </source>
</evidence>
<evidence type="ECO:0000256" key="19">
    <source>
        <dbReference type="ARBA" id="ARBA00047757"/>
    </source>
</evidence>
<keyword evidence="10" id="KW-0576">Peroxisome</keyword>
<keyword evidence="7" id="KW-0378">Hydrolase</keyword>
<gene>
    <name evidence="31" type="ORF">R3I93_023053</name>
</gene>
<comment type="catalytic activity">
    <reaction evidence="26">
        <text>acetyl-CoA + H2O = S-acetyl-4'-phosphopantetheine + adenosine 3',5'-bisphosphate + 2 H(+)</text>
        <dbReference type="Rhea" id="RHEA:64992"/>
        <dbReference type="ChEBI" id="CHEBI:15377"/>
        <dbReference type="ChEBI" id="CHEBI:15378"/>
        <dbReference type="ChEBI" id="CHEBI:57288"/>
        <dbReference type="ChEBI" id="CHEBI:58343"/>
        <dbReference type="ChEBI" id="CHEBI:156266"/>
    </reaction>
    <physiologicalReaction direction="left-to-right" evidence="26">
        <dbReference type="Rhea" id="RHEA:64993"/>
    </physiologicalReaction>
</comment>
<dbReference type="InterPro" id="IPR015797">
    <property type="entry name" value="NUDIX_hydrolase-like_dom_sf"/>
</dbReference>
<comment type="catalytic activity">
    <reaction evidence="24">
        <text>decanoyl-CoA + H2O = decanoyl-4'-phosphopantetheine + adenosine 3',5'-bisphosphate + 2 H(+)</text>
        <dbReference type="Rhea" id="RHEA:50020"/>
        <dbReference type="ChEBI" id="CHEBI:15377"/>
        <dbReference type="ChEBI" id="CHEBI:15378"/>
        <dbReference type="ChEBI" id="CHEBI:58343"/>
        <dbReference type="ChEBI" id="CHEBI:61430"/>
        <dbReference type="ChEBI" id="CHEBI:132014"/>
    </reaction>
    <physiologicalReaction direction="left-to-right" evidence="24">
        <dbReference type="Rhea" id="RHEA:50021"/>
    </physiologicalReaction>
</comment>
<evidence type="ECO:0000256" key="20">
    <source>
        <dbReference type="ARBA" id="ARBA00048624"/>
    </source>
</evidence>
<protein>
    <recommendedName>
        <fullName evidence="28">Peroxisomal coenzyme A diphosphatase NUDT7</fullName>
        <ecNumber evidence="13">3.6.1.77</ecNumber>
    </recommendedName>
    <alternativeName>
        <fullName evidence="29">Nucleoside diphosphate-linked moiety X motif 7</fullName>
    </alternativeName>
</protein>
<evidence type="ECO:0000256" key="27">
    <source>
        <dbReference type="ARBA" id="ARBA00059426"/>
    </source>
</evidence>
<feature type="domain" description="Nudix hydrolase" evidence="30">
    <location>
        <begin position="27"/>
        <end position="159"/>
    </location>
</feature>
<dbReference type="GO" id="GO:0015938">
    <property type="term" value="P:coenzyme A catabolic process"/>
    <property type="evidence" value="ECO:0007669"/>
    <property type="project" value="TreeGrafter"/>
</dbReference>
<evidence type="ECO:0000256" key="8">
    <source>
        <dbReference type="ARBA" id="ARBA00022842"/>
    </source>
</evidence>
<dbReference type="Proteomes" id="UP001364617">
    <property type="component" value="Unassembled WGS sequence"/>
</dbReference>
<evidence type="ECO:0000256" key="3">
    <source>
        <dbReference type="ARBA" id="ARBA00004275"/>
    </source>
</evidence>
<evidence type="ECO:0000256" key="5">
    <source>
        <dbReference type="ARBA" id="ARBA00011245"/>
    </source>
</evidence>